<evidence type="ECO:0000313" key="4">
    <source>
        <dbReference type="EMBL" id="AZT98519.1"/>
    </source>
</evidence>
<dbReference type="Proteomes" id="UP000282731">
    <property type="component" value="Chromosome"/>
</dbReference>
<evidence type="ECO:0000313" key="11">
    <source>
        <dbReference type="Proteomes" id="UP000217720"/>
    </source>
</evidence>
<dbReference type="Proteomes" id="UP000283000">
    <property type="component" value="Chromosome"/>
</dbReference>
<reference evidence="16 17" key="6">
    <citation type="submission" date="2017-12" db="EMBL/GenBank/DDBJ databases">
        <authorList>
            <person name="Levesque S."/>
        </authorList>
    </citation>
    <scope>NUCLEOTIDE SEQUENCE [LARGE SCALE GENOMIC DNA]</scope>
    <source>
        <strain evidence="3 17">SMQ-1417</strain>
        <strain evidence="4 16">SMQ-1420</strain>
    </source>
</reference>
<accession>A0A2H1HJK3</accession>
<dbReference type="Proteomes" id="UP000218377">
    <property type="component" value="Unassembled WGS sequence"/>
</dbReference>
<accession>A0A1D7W7V3</accession>
<feature type="domain" description="ATPase BadF/BadG/BcrA/BcrD type" evidence="1">
    <location>
        <begin position="6"/>
        <end position="320"/>
    </location>
</feature>
<dbReference type="Proteomes" id="UP000217881">
    <property type="component" value="Unassembled WGS sequence"/>
</dbReference>
<dbReference type="OrthoDB" id="8701357at2"/>
<organism evidence="2 10">
    <name type="scientific">Brevibacterium aurantiacum</name>
    <dbReference type="NCBI Taxonomy" id="273384"/>
    <lineage>
        <taxon>Bacteria</taxon>
        <taxon>Bacillati</taxon>
        <taxon>Actinomycetota</taxon>
        <taxon>Actinomycetes</taxon>
        <taxon>Micrococcales</taxon>
        <taxon>Brevibacteriaceae</taxon>
        <taxon>Brevibacterium</taxon>
    </lineage>
</organism>
<evidence type="ECO:0000313" key="3">
    <source>
        <dbReference type="EMBL" id="AZT94786.1"/>
    </source>
</evidence>
<dbReference type="EMBL" id="CP025330">
    <property type="protein sequence ID" value="AZT94786.1"/>
    <property type="molecule type" value="Genomic_DNA"/>
</dbReference>
<dbReference type="EMBL" id="FXZB01000004">
    <property type="protein sequence ID" value="SMX68684.1"/>
    <property type="molecule type" value="Genomic_DNA"/>
</dbReference>
<dbReference type="AlphaFoldDB" id="A0A1D7W7V3"/>
<dbReference type="RefSeq" id="WP_069600928.1">
    <property type="nucleotide sequence ID" value="NZ_BJME01000006.1"/>
</dbReference>
<evidence type="ECO:0000313" key="7">
    <source>
        <dbReference type="EMBL" id="PCC53840.1"/>
    </source>
</evidence>
<dbReference type="Pfam" id="PF01869">
    <property type="entry name" value="BcrAD_BadFG"/>
    <property type="match status" value="1"/>
</dbReference>
<accession>A0A2A3ZJ07</accession>
<keyword evidence="15" id="KW-1185">Reference proteome</keyword>
<dbReference type="InterPro" id="IPR002731">
    <property type="entry name" value="ATPase_BadF"/>
</dbReference>
<gene>
    <name evidence="9" type="ORF">BAUR9175_00762</name>
    <name evidence="8" type="ORF">BAURA63_00191</name>
    <name evidence="2" type="ORF">BLSMQ_3372</name>
    <name evidence="7" type="ORF">CIK59_08625</name>
    <name evidence="6" type="ORF">CIK62_03055</name>
    <name evidence="5" type="ORF">CIK79_05375</name>
    <name evidence="3" type="ORF">CXR23_17930</name>
    <name evidence="4" type="ORF">CXR27_17155</name>
</gene>
<reference evidence="10" key="2">
    <citation type="submission" date="2016-09" db="EMBL/GenBank/DDBJ databases">
        <title>Complete Genome Sequence of Brevibacterium linens SMQ-1335.</title>
        <authorList>
            <person name="de Melo A.G."/>
            <person name="Labrie S.J."/>
            <person name="Dumaresq J."/>
            <person name="Roberts R.J."/>
            <person name="Tremblay D.M."/>
            <person name="Moineau S."/>
        </authorList>
    </citation>
    <scope>NUCLEOTIDE SEQUENCE [LARGE SCALE GENOMIC DNA]</scope>
    <source>
        <strain evidence="10">SMQ-1335</strain>
    </source>
</reference>
<dbReference type="Gene3D" id="3.30.420.40">
    <property type="match status" value="2"/>
</dbReference>
<evidence type="ECO:0000313" key="2">
    <source>
        <dbReference type="EMBL" id="AOP55072.1"/>
    </source>
</evidence>
<evidence type="ECO:0000313" key="15">
    <source>
        <dbReference type="Proteomes" id="UP000234525"/>
    </source>
</evidence>
<name>A0A1D7W7V3_BREAU</name>
<dbReference type="GO" id="GO:0045127">
    <property type="term" value="F:N-acetylglucosamine kinase activity"/>
    <property type="evidence" value="ECO:0007669"/>
    <property type="project" value="UniProtKB-EC"/>
</dbReference>
<evidence type="ECO:0000313" key="17">
    <source>
        <dbReference type="Proteomes" id="UP000283000"/>
    </source>
</evidence>
<dbReference type="SUPFAM" id="SSF53067">
    <property type="entry name" value="Actin-like ATPase domain"/>
    <property type="match status" value="1"/>
</dbReference>
<dbReference type="PATRIC" id="fig|1703.10.peg.3483"/>
<evidence type="ECO:0000313" key="14">
    <source>
        <dbReference type="Proteomes" id="UP000234327"/>
    </source>
</evidence>
<evidence type="ECO:0000259" key="1">
    <source>
        <dbReference type="Pfam" id="PF01869"/>
    </source>
</evidence>
<reference evidence="11 12" key="3">
    <citation type="journal article" date="2017" name="Elife">
        <title>Extensive horizontal gene transfer in cheese-associated bacteria.</title>
        <authorList>
            <person name="Bonham K.S."/>
            <person name="Wolfe B.E."/>
            <person name="Dutton R.J."/>
        </authorList>
    </citation>
    <scope>NUCLEOTIDE SEQUENCE [LARGE SCALE GENOMIC DNA]</scope>
    <source>
        <strain evidence="7 12">738_8</strain>
        <strain evidence="6 11">900_6</strain>
        <strain evidence="5 13">JB5</strain>
    </source>
</reference>
<dbReference type="InterPro" id="IPR043129">
    <property type="entry name" value="ATPase_NBD"/>
</dbReference>
<evidence type="ECO:0000313" key="5">
    <source>
        <dbReference type="EMBL" id="PCC17765.1"/>
    </source>
</evidence>
<dbReference type="EMBL" id="NRGX01000001">
    <property type="protein sequence ID" value="PCC17765.1"/>
    <property type="molecule type" value="Genomic_DNA"/>
</dbReference>
<dbReference type="Proteomes" id="UP000094793">
    <property type="component" value="Chromosome"/>
</dbReference>
<keyword evidence="2" id="KW-0418">Kinase</keyword>
<dbReference type="EMBL" id="NRHA01000011">
    <property type="protein sequence ID" value="PCC53840.1"/>
    <property type="molecule type" value="Genomic_DNA"/>
</dbReference>
<evidence type="ECO:0000313" key="13">
    <source>
        <dbReference type="Proteomes" id="UP000218377"/>
    </source>
</evidence>
<dbReference type="EMBL" id="CP025334">
    <property type="protein sequence ID" value="AZT98519.1"/>
    <property type="molecule type" value="Genomic_DNA"/>
</dbReference>
<reference evidence="15" key="4">
    <citation type="submission" date="2017-03" db="EMBL/GenBank/DDBJ databases">
        <authorList>
            <person name="Monnet C."/>
        </authorList>
    </citation>
    <scope>NUCLEOTIDE SEQUENCE [LARGE SCALE GENOMIC DNA]</scope>
    <source>
        <strain evidence="15">ATCC 9175</strain>
    </source>
</reference>
<sequence>MSGFVLGIDIGGTGSRVAIAPFDANAASTTADGATADGVAAEPLGVLTGPGVSIGAEGSNAPQQIRRLVVAAKEAWPDHVESIRGVGIGATGIASLSADVGELARSLVVEAKAEAAVAIDALTAHLGALSGCGGAVTVLGTGAIAIAHPGPDPQGMLLPKWRRVDGWGHLFGDRGGGAWVGRQALEAALKCHDGVDDRGAGLLEAARQRFGEPGTWPAQFYTRSDRAGLLAEFAVDVAGRAGAGDPVASALLAEAGREAARSAIAAGGQGVDAASRVTLSGGLRRAGESLVEAFRAEALRLRPGAAVVEPAGDPLSGALTLANLVGQRRLRPQPGVLWV</sequence>
<dbReference type="EMBL" id="NRGO01000004">
    <property type="protein sequence ID" value="PCC51497.1"/>
    <property type="molecule type" value="Genomic_DNA"/>
</dbReference>
<reference evidence="2" key="1">
    <citation type="submission" date="2016-09" db="EMBL/GenBank/DDBJ databases">
        <title>Complete Genome Sequence of Brevibacterium aurantiacum SMQ-1335.</title>
        <authorList>
            <person name="de Melo A.G."/>
            <person name="Labrie S.J."/>
            <person name="Dumaresq J."/>
            <person name="Roberts R.J."/>
            <person name="Tremblay D.M."/>
            <person name="Moineau S."/>
        </authorList>
    </citation>
    <scope>NUCLEOTIDE SEQUENCE</scope>
    <source>
        <strain evidence="2">SMQ-1335</strain>
    </source>
</reference>
<reference evidence="8 14" key="5">
    <citation type="submission" date="2017-03" db="EMBL/GenBank/DDBJ databases">
        <authorList>
            <person name="Afonso C.L."/>
            <person name="Miller P.J."/>
            <person name="Scott M.A."/>
            <person name="Spackman E."/>
            <person name="Goraichik I."/>
            <person name="Dimitrov K.M."/>
            <person name="Suarez D.L."/>
            <person name="Swayne D.E."/>
        </authorList>
    </citation>
    <scope>NUCLEOTIDE SEQUENCE [LARGE SCALE GENOMIC DNA]</scope>
    <source>
        <strain evidence="8">6</strain>
        <strain evidence="14">6(3)</strain>
        <strain evidence="9">ATCC 9175</strain>
    </source>
</reference>
<dbReference type="PANTHER" id="PTHR43190">
    <property type="entry name" value="N-ACETYL-D-GLUCOSAMINE KINASE"/>
    <property type="match status" value="1"/>
</dbReference>
<reference evidence="16 17" key="7">
    <citation type="submission" date="2019-01" db="EMBL/GenBank/DDBJ databases">
        <title>Comparative genomic analysis of Brevibacterium aurantiacum sheds light on its evolution and its adaptation to smear-ripened cheeses.</title>
        <authorList>
            <person name="Moineau S."/>
        </authorList>
    </citation>
    <scope>NUCLEOTIDE SEQUENCE [LARGE SCALE GENOMIC DNA]</scope>
    <source>
        <strain evidence="3 17">SMQ-1417</strain>
        <strain evidence="4 16">SMQ-1420</strain>
    </source>
</reference>
<dbReference type="KEGG" id="blin:BLSMQ_3372"/>
<dbReference type="EC" id="2.7.1.59" evidence="2"/>
<proteinExistence type="predicted"/>
<protein>
    <submittedName>
        <fullName evidence="8">BadF-type ATPase</fullName>
    </submittedName>
    <submittedName>
        <fullName evidence="2">N-acetylglucosamine kinase of eukaryotic type</fullName>
        <ecNumber evidence="2">2.7.1.59</ecNumber>
    </submittedName>
</protein>
<dbReference type="EMBL" id="CP017150">
    <property type="protein sequence ID" value="AOP55072.1"/>
    <property type="molecule type" value="Genomic_DNA"/>
</dbReference>
<evidence type="ECO:0000313" key="12">
    <source>
        <dbReference type="Proteomes" id="UP000217881"/>
    </source>
</evidence>
<dbReference type="InterPro" id="IPR052519">
    <property type="entry name" value="Euk-type_GlcNAc_Kinase"/>
</dbReference>
<evidence type="ECO:0000313" key="9">
    <source>
        <dbReference type="EMBL" id="SMX68684.1"/>
    </source>
</evidence>
<dbReference type="Proteomes" id="UP000234525">
    <property type="component" value="Unassembled WGS sequence"/>
</dbReference>
<evidence type="ECO:0000313" key="8">
    <source>
        <dbReference type="EMBL" id="SMX63108.1"/>
    </source>
</evidence>
<dbReference type="EMBL" id="FXYZ01000001">
    <property type="protein sequence ID" value="SMX63108.1"/>
    <property type="molecule type" value="Genomic_DNA"/>
</dbReference>
<dbReference type="Proteomes" id="UP000217720">
    <property type="component" value="Unassembled WGS sequence"/>
</dbReference>
<evidence type="ECO:0000313" key="16">
    <source>
        <dbReference type="Proteomes" id="UP000282731"/>
    </source>
</evidence>
<evidence type="ECO:0000313" key="10">
    <source>
        <dbReference type="Proteomes" id="UP000094793"/>
    </source>
</evidence>
<evidence type="ECO:0000313" key="6">
    <source>
        <dbReference type="EMBL" id="PCC51497.1"/>
    </source>
</evidence>
<keyword evidence="2" id="KW-0808">Transferase</keyword>
<dbReference type="Proteomes" id="UP000234327">
    <property type="component" value="Unassembled WGS sequence"/>
</dbReference>
<dbReference type="PANTHER" id="PTHR43190:SF3">
    <property type="entry name" value="N-ACETYL-D-GLUCOSAMINE KINASE"/>
    <property type="match status" value="1"/>
</dbReference>